<evidence type="ECO:0000256" key="3">
    <source>
        <dbReference type="ARBA" id="ARBA00023004"/>
    </source>
</evidence>
<keyword evidence="2" id="KW-0479">Metal-binding</keyword>
<dbReference type="InterPro" id="IPR050121">
    <property type="entry name" value="Cytochrome_P450_monoxygenase"/>
</dbReference>
<evidence type="ECO:0000313" key="5">
    <source>
        <dbReference type="Proteomes" id="UP001396898"/>
    </source>
</evidence>
<organism evidence="4 5">
    <name type="scientific">Apiospora marii</name>
    <dbReference type="NCBI Taxonomy" id="335849"/>
    <lineage>
        <taxon>Eukaryota</taxon>
        <taxon>Fungi</taxon>
        <taxon>Dikarya</taxon>
        <taxon>Ascomycota</taxon>
        <taxon>Pezizomycotina</taxon>
        <taxon>Sordariomycetes</taxon>
        <taxon>Xylariomycetidae</taxon>
        <taxon>Amphisphaeriales</taxon>
        <taxon>Apiosporaceae</taxon>
        <taxon>Apiospora</taxon>
    </lineage>
</organism>
<comment type="caution">
    <text evidence="4">The sequence shown here is derived from an EMBL/GenBank/DDBJ whole genome shotgun (WGS) entry which is preliminary data.</text>
</comment>
<dbReference type="InterPro" id="IPR002401">
    <property type="entry name" value="Cyt_P450_E_grp-I"/>
</dbReference>
<protein>
    <submittedName>
        <fullName evidence="4">Cytochrome P450</fullName>
    </submittedName>
</protein>
<gene>
    <name evidence="4" type="ORF">PG991_005250</name>
</gene>
<dbReference type="InterPro" id="IPR001128">
    <property type="entry name" value="Cyt_P450"/>
</dbReference>
<evidence type="ECO:0000313" key="4">
    <source>
        <dbReference type="EMBL" id="KAK8028194.1"/>
    </source>
</evidence>
<sequence length="515" mass="57653">MGYSTHLWLIAGALLSFWLVSTAVSWRRLRHVPGPFVASVSWLWAPYMVLRGRGSEFLHLRRYGSVVRTGPNAVVIDDPQALRQLNGARSLAPRDTWYSPTKLDPGQAATFSSLEIGPHDRLKAKAAAGYSGRDGGVDFEASVDRVTGRLLDAVRSRYLSRGGDDLVEVDFAHLIRYFTLDLITDVGYGQSFGFLDGKDDEYRYTEGVEQFEVLVPMLAEIPPLRHLLDSPFIASLVAPSPDGKRGIGRVLGCLHARRNEPTRDSGRILRSDPGRLGHYSHRHPYHLITCHNVAQGLPTPETGDQGRRRRQIVPYQQRTSEEPYILSGEQTLPGPYSVHIILPPYSPFYVTVAPPDGHRLTHLFLPTTSGRHVGRLPDAPARALRPVQGPPAGRRHLCGVPLPGGTAVGANNVAMMQRADVFGRDARLFRPERFLECDEETRREMIRTVELNFGFGRWQCAGKNLAMIELNKIFFELLRAFDFQVVNPSKPWVEKPTTVSIQREMRVKITEASDE</sequence>
<dbReference type="Gene3D" id="1.10.630.10">
    <property type="entry name" value="Cytochrome P450"/>
    <property type="match status" value="2"/>
</dbReference>
<dbReference type="PANTHER" id="PTHR24305:SF168">
    <property type="entry name" value="P450, PUTATIVE (EUROFUNG)-RELATED"/>
    <property type="match status" value="1"/>
</dbReference>
<accession>A0ABR1S8M3</accession>
<keyword evidence="5" id="KW-1185">Reference proteome</keyword>
<dbReference type="EMBL" id="JAQQWI010000007">
    <property type="protein sequence ID" value="KAK8028194.1"/>
    <property type="molecule type" value="Genomic_DNA"/>
</dbReference>
<reference evidence="4 5" key="1">
    <citation type="submission" date="2023-01" db="EMBL/GenBank/DDBJ databases">
        <title>Analysis of 21 Apiospora genomes using comparative genomics revels a genus with tremendous synthesis potential of carbohydrate active enzymes and secondary metabolites.</title>
        <authorList>
            <person name="Sorensen T."/>
        </authorList>
    </citation>
    <scope>NUCLEOTIDE SEQUENCE [LARGE SCALE GENOMIC DNA]</scope>
    <source>
        <strain evidence="4 5">CBS 20057</strain>
    </source>
</reference>
<dbReference type="SUPFAM" id="SSF48264">
    <property type="entry name" value="Cytochrome P450"/>
    <property type="match status" value="2"/>
</dbReference>
<keyword evidence="1" id="KW-0349">Heme</keyword>
<dbReference type="Proteomes" id="UP001396898">
    <property type="component" value="Unassembled WGS sequence"/>
</dbReference>
<keyword evidence="3" id="KW-0408">Iron</keyword>
<dbReference type="InterPro" id="IPR036396">
    <property type="entry name" value="Cyt_P450_sf"/>
</dbReference>
<evidence type="ECO:0000256" key="2">
    <source>
        <dbReference type="ARBA" id="ARBA00022723"/>
    </source>
</evidence>
<proteinExistence type="predicted"/>
<dbReference type="PRINTS" id="PR00463">
    <property type="entry name" value="EP450I"/>
</dbReference>
<dbReference type="PANTHER" id="PTHR24305">
    <property type="entry name" value="CYTOCHROME P450"/>
    <property type="match status" value="1"/>
</dbReference>
<name>A0ABR1S8M3_9PEZI</name>
<evidence type="ECO:0000256" key="1">
    <source>
        <dbReference type="ARBA" id="ARBA00022617"/>
    </source>
</evidence>
<dbReference type="Pfam" id="PF00067">
    <property type="entry name" value="p450"/>
    <property type="match status" value="1"/>
</dbReference>